<accession>A0A2G9Y6V0</accession>
<organism evidence="1 2">
    <name type="scientific">Candidatus Roizmanbacteria bacterium CG23_combo_of_CG06-09_8_20_14_all_35_49</name>
    <dbReference type="NCBI Taxonomy" id="1974863"/>
    <lineage>
        <taxon>Bacteria</taxon>
        <taxon>Candidatus Roizmaniibacteriota</taxon>
    </lineage>
</organism>
<name>A0A2G9Y6V0_9BACT</name>
<gene>
    <name evidence="1" type="ORF">COX47_02315</name>
</gene>
<evidence type="ECO:0000313" key="2">
    <source>
        <dbReference type="Proteomes" id="UP000231025"/>
    </source>
</evidence>
<sequence>MNEIREQIWRGKRTYLHPIRRSVRHTETKPSLLINKSLDLPNELDWDNPGELQKNWIDRIKRACSYAVFDSLQEYGIKLENGVVKKRTDGYNLAMETSLGSRVQGPLANIFPDKAEEIHMAYSEHKRDANGIVIPIDSNKRWHYLAYLEKNENKFRVIGGGFMHWCEGGRHYWSSMEVHFDSLEEARLFLKNLQNKPRLTMELYLRSLLGDNFPKDHYTNQTIQDLTFNRYEFYPFDETHGKLNMFIKDLTLESKS</sequence>
<dbReference type="AlphaFoldDB" id="A0A2G9Y6V0"/>
<dbReference type="EMBL" id="PCRE01000034">
    <property type="protein sequence ID" value="PIP14950.1"/>
    <property type="molecule type" value="Genomic_DNA"/>
</dbReference>
<protein>
    <submittedName>
        <fullName evidence="1">Uncharacterized protein</fullName>
    </submittedName>
</protein>
<reference evidence="1 2" key="1">
    <citation type="submission" date="2017-09" db="EMBL/GenBank/DDBJ databases">
        <title>Depth-based differentiation of microbial function through sediment-hosted aquifers and enrichment of novel symbionts in the deep terrestrial subsurface.</title>
        <authorList>
            <person name="Probst A.J."/>
            <person name="Ladd B."/>
            <person name="Jarett J.K."/>
            <person name="Geller-Mcgrath D.E."/>
            <person name="Sieber C.M."/>
            <person name="Emerson J.B."/>
            <person name="Anantharaman K."/>
            <person name="Thomas B.C."/>
            <person name="Malmstrom R."/>
            <person name="Stieglmeier M."/>
            <person name="Klingl A."/>
            <person name="Woyke T."/>
            <person name="Ryan C.M."/>
            <person name="Banfield J.F."/>
        </authorList>
    </citation>
    <scope>NUCLEOTIDE SEQUENCE [LARGE SCALE GENOMIC DNA]</scope>
    <source>
        <strain evidence="1">CG23_combo_of_CG06-09_8_20_14_all_35_49</strain>
    </source>
</reference>
<comment type="caution">
    <text evidence="1">The sequence shown here is derived from an EMBL/GenBank/DDBJ whole genome shotgun (WGS) entry which is preliminary data.</text>
</comment>
<evidence type="ECO:0000313" key="1">
    <source>
        <dbReference type="EMBL" id="PIP14950.1"/>
    </source>
</evidence>
<dbReference type="Proteomes" id="UP000231025">
    <property type="component" value="Unassembled WGS sequence"/>
</dbReference>
<proteinExistence type="predicted"/>